<sequence>MEIIKIWRGNSKADGEFCRVVQFVNYGRFYELPYDKRKDDFYLSESIPVHRKIKALRGLLRSGFYSCPNPLNNPELVAIFYEGE</sequence>
<protein>
    <submittedName>
        <fullName evidence="1">Uncharacterized protein</fullName>
    </submittedName>
</protein>
<name>A0A376LPY5_ECOLX</name>
<evidence type="ECO:0000313" key="2">
    <source>
        <dbReference type="Proteomes" id="UP000254877"/>
    </source>
</evidence>
<reference evidence="1 2" key="1">
    <citation type="submission" date="2018-06" db="EMBL/GenBank/DDBJ databases">
        <authorList>
            <consortium name="Pathogen Informatics"/>
            <person name="Doyle S."/>
        </authorList>
    </citation>
    <scope>NUCLEOTIDE SEQUENCE [LARGE SCALE GENOMIC DNA]</scope>
    <source>
        <strain evidence="1 2">NCTC7928</strain>
    </source>
</reference>
<proteinExistence type="predicted"/>
<gene>
    <name evidence="1" type="ORF">NCTC7928_07069</name>
</gene>
<dbReference type="Proteomes" id="UP000254877">
    <property type="component" value="Unassembled WGS sequence"/>
</dbReference>
<accession>A0A376LPY5</accession>
<organism evidence="1 2">
    <name type="scientific">Escherichia coli</name>
    <dbReference type="NCBI Taxonomy" id="562"/>
    <lineage>
        <taxon>Bacteria</taxon>
        <taxon>Pseudomonadati</taxon>
        <taxon>Pseudomonadota</taxon>
        <taxon>Gammaproteobacteria</taxon>
        <taxon>Enterobacterales</taxon>
        <taxon>Enterobacteriaceae</taxon>
        <taxon>Escherichia</taxon>
    </lineage>
</organism>
<dbReference type="AlphaFoldDB" id="A0A376LPY5"/>
<dbReference type="EMBL" id="UGAB01000002">
    <property type="protein sequence ID" value="STF46267.1"/>
    <property type="molecule type" value="Genomic_DNA"/>
</dbReference>
<evidence type="ECO:0000313" key="1">
    <source>
        <dbReference type="EMBL" id="STF46267.1"/>
    </source>
</evidence>